<dbReference type="Proteomes" id="UP000198280">
    <property type="component" value="Unassembled WGS sequence"/>
</dbReference>
<dbReference type="RefSeq" id="WP_245938941.1">
    <property type="nucleotide sequence ID" value="NZ_FZOF01000009.1"/>
</dbReference>
<keyword evidence="3" id="KW-1185">Reference proteome</keyword>
<sequence length="176" mass="18169">MMRAPNLRMAALATVVAVAAMLPLTGATAGPVLPAVPMDLTTAITDGKPLSSDSSVFDSLPKLAGSERQTASCGPQLTSPQGLEAQTCTIGEDGDTWARTYYSNSTGRPLDGVLTLMLPDGRTVQVRCAITADRGSGNCETPREPTVAGAAEPYMAVAEIAEQDGEHPLLRSGSGH</sequence>
<accession>A0A239HYD4</accession>
<organism evidence="2 3">
    <name type="scientific">Actinacidiphila glaucinigra</name>
    <dbReference type="NCBI Taxonomy" id="235986"/>
    <lineage>
        <taxon>Bacteria</taxon>
        <taxon>Bacillati</taxon>
        <taxon>Actinomycetota</taxon>
        <taxon>Actinomycetes</taxon>
        <taxon>Kitasatosporales</taxon>
        <taxon>Streptomycetaceae</taxon>
        <taxon>Actinacidiphila</taxon>
    </lineage>
</organism>
<proteinExistence type="predicted"/>
<feature type="chain" id="PRO_5012534419" evidence="1">
    <location>
        <begin position="30"/>
        <end position="176"/>
    </location>
</feature>
<keyword evidence="1" id="KW-0732">Signal</keyword>
<name>A0A239HYD4_9ACTN</name>
<evidence type="ECO:0000313" key="2">
    <source>
        <dbReference type="EMBL" id="SNS86108.1"/>
    </source>
</evidence>
<dbReference type="AlphaFoldDB" id="A0A239HYD4"/>
<gene>
    <name evidence="2" type="ORF">SAMN05216252_109159</name>
</gene>
<protein>
    <submittedName>
        <fullName evidence="2">Uncharacterized protein</fullName>
    </submittedName>
</protein>
<reference evidence="2 3" key="1">
    <citation type="submission" date="2017-06" db="EMBL/GenBank/DDBJ databases">
        <authorList>
            <person name="Kim H.J."/>
            <person name="Triplett B.A."/>
        </authorList>
    </citation>
    <scope>NUCLEOTIDE SEQUENCE [LARGE SCALE GENOMIC DNA]</scope>
    <source>
        <strain evidence="2 3">CGMCC 4.1858</strain>
    </source>
</reference>
<dbReference type="EMBL" id="FZOF01000009">
    <property type="protein sequence ID" value="SNS86108.1"/>
    <property type="molecule type" value="Genomic_DNA"/>
</dbReference>
<evidence type="ECO:0000256" key="1">
    <source>
        <dbReference type="SAM" id="SignalP"/>
    </source>
</evidence>
<feature type="signal peptide" evidence="1">
    <location>
        <begin position="1"/>
        <end position="29"/>
    </location>
</feature>
<evidence type="ECO:0000313" key="3">
    <source>
        <dbReference type="Proteomes" id="UP000198280"/>
    </source>
</evidence>